<evidence type="ECO:0000313" key="3">
    <source>
        <dbReference type="Proteomes" id="UP000193118"/>
    </source>
</evidence>
<dbReference type="InterPro" id="IPR013362">
    <property type="entry name" value="Pilus_4_PilV"/>
</dbReference>
<gene>
    <name evidence="2" type="ORF">BWD09_01010</name>
</gene>
<dbReference type="NCBIfam" id="TIGR02523">
    <property type="entry name" value="type_IV_pilV"/>
    <property type="match status" value="1"/>
</dbReference>
<name>A0A1X3DGV6_9NEIS</name>
<reference evidence="3" key="1">
    <citation type="submission" date="2017-01" db="EMBL/GenBank/DDBJ databases">
        <authorList>
            <person name="Wolfgang W.J."/>
            <person name="Cole J."/>
            <person name="Wroblewski D."/>
            <person name="Mcginnis J."/>
            <person name="Musser K.A."/>
        </authorList>
    </citation>
    <scope>NUCLEOTIDE SEQUENCE [LARGE SCALE GENOMIC DNA]</scope>
    <source>
        <strain evidence="3">DSM 19151</strain>
    </source>
</reference>
<proteinExistence type="predicted"/>
<comment type="caution">
    <text evidence="2">The sequence shown here is derived from an EMBL/GenBank/DDBJ whole genome shotgun (WGS) entry which is preliminary data.</text>
</comment>
<feature type="transmembrane region" description="Helical" evidence="1">
    <location>
        <begin position="6"/>
        <end position="23"/>
    </location>
</feature>
<dbReference type="Proteomes" id="UP000193118">
    <property type="component" value="Unassembled WGS sequence"/>
</dbReference>
<evidence type="ECO:0000256" key="1">
    <source>
        <dbReference type="SAM" id="Phobius"/>
    </source>
</evidence>
<protein>
    <submittedName>
        <fullName evidence="2">Type IV pilus modification protein PilV</fullName>
    </submittedName>
</protein>
<keyword evidence="1" id="KW-0472">Membrane</keyword>
<keyword evidence="1" id="KW-1133">Transmembrane helix</keyword>
<accession>A0A1X3DGV6</accession>
<sequence length="211" mass="23024">MTLVEVLVAMFALAVGVLALLATQLRTVSSVREAESQTVVAQAVQNLMEGMQINPTLSVEVGVNGEETGWVRKRYDAIITGARALSYRNSRINNNTVRKCATSGWCQQDTATNMDKRDLLLDQLGRFEDALARALPNADIKYTICNDTTGRAMAIAANGSTQTNCTGGDGDPLFIKVLWQVDTEKANENTLNSNASNNNKLVYTYEARMPN</sequence>
<keyword evidence="1" id="KW-0812">Transmembrane</keyword>
<dbReference type="EMBL" id="MTBO01000001">
    <property type="protein sequence ID" value="OSI18934.1"/>
    <property type="molecule type" value="Genomic_DNA"/>
</dbReference>
<organism evidence="2 3">
    <name type="scientific">Neisseria dentiae</name>
    <dbReference type="NCBI Taxonomy" id="194197"/>
    <lineage>
        <taxon>Bacteria</taxon>
        <taxon>Pseudomonadati</taxon>
        <taxon>Pseudomonadota</taxon>
        <taxon>Betaproteobacteria</taxon>
        <taxon>Neisseriales</taxon>
        <taxon>Neisseriaceae</taxon>
        <taxon>Neisseria</taxon>
    </lineage>
</organism>
<dbReference type="AlphaFoldDB" id="A0A1X3DGV6"/>
<dbReference type="STRING" id="194197.BWD09_01010"/>
<keyword evidence="3" id="KW-1185">Reference proteome</keyword>
<evidence type="ECO:0000313" key="2">
    <source>
        <dbReference type="EMBL" id="OSI18934.1"/>
    </source>
</evidence>